<protein>
    <submittedName>
        <fullName evidence="1">Uncharacterized protein</fullName>
    </submittedName>
</protein>
<evidence type="ECO:0000313" key="2">
    <source>
        <dbReference type="Proteomes" id="UP000177870"/>
    </source>
</evidence>
<dbReference type="Proteomes" id="UP000177870">
    <property type="component" value="Chromosome"/>
</dbReference>
<proteinExistence type="predicted"/>
<dbReference type="OrthoDB" id="9879183at2"/>
<dbReference type="KEGG" id="mpro:BJP34_01480"/>
<organism evidence="1 2">
    <name type="scientific">Moorena producens PAL-8-15-08-1</name>
    <dbReference type="NCBI Taxonomy" id="1458985"/>
    <lineage>
        <taxon>Bacteria</taxon>
        <taxon>Bacillati</taxon>
        <taxon>Cyanobacteriota</taxon>
        <taxon>Cyanophyceae</taxon>
        <taxon>Coleofasciculales</taxon>
        <taxon>Coleofasciculaceae</taxon>
        <taxon>Moorena</taxon>
    </lineage>
</organism>
<dbReference type="EMBL" id="CP017599">
    <property type="protein sequence ID" value="AOW98286.1"/>
    <property type="molecule type" value="Genomic_DNA"/>
</dbReference>
<evidence type="ECO:0000313" key="1">
    <source>
        <dbReference type="EMBL" id="AOW98286.1"/>
    </source>
</evidence>
<accession>A0A1D8TL24</accession>
<gene>
    <name evidence="1" type="ORF">BJP34_01480</name>
</gene>
<reference evidence="2" key="1">
    <citation type="submission" date="2016-10" db="EMBL/GenBank/DDBJ databases">
        <title>Comparative genomics uncovers the prolific and rare metabolic potential of the cyanobacterial genus Moorea.</title>
        <authorList>
            <person name="Leao T."/>
            <person name="Castelao G."/>
            <person name="Korobeynikov A."/>
            <person name="Monroe E.A."/>
            <person name="Podell S."/>
            <person name="Glukhov E."/>
            <person name="Allen E."/>
            <person name="Gerwick W.H."/>
            <person name="Gerwick L."/>
        </authorList>
    </citation>
    <scope>NUCLEOTIDE SEQUENCE [LARGE SCALE GENOMIC DNA]</scope>
    <source>
        <strain evidence="2">PAL-8-15-08-1</strain>
    </source>
</reference>
<sequence>MKQMIKAGLITLVTCMLVLTINTMNALAISETEMEICDLTLHSFCDRNLLPTQYVELIAPSNHISFLLLKNDAPGNRNGQIENDDDSVTYSASEKTTYLATFSNSEDITKRLKISNTDAITESPQHWTFYHRPAQVVKLINVFAANKN</sequence>
<name>A0A1D8TL24_9CYAN</name>
<dbReference type="RefSeq" id="WP_070390797.1">
    <property type="nucleotide sequence ID" value="NZ_CP017599.1"/>
</dbReference>
<dbReference type="AlphaFoldDB" id="A0A1D8TL24"/>